<sequence length="483" mass="52753">MNKTTSTGLLPDEPARRSFVRTVAGAGLAAVAGGSAAAAAAPSATTPAASAPEPGLPFHAWAPTPPMGWNSWDAFGASITEAEYLDNARILAERLLPFGYDTATVDIQWYEAGANPWGYRAFAPLVLDGNGRPQPAPNRFPSAAGGRGFAPLAAQVHAMGLRFGVHIMRGIPRQAVGQELPIAGSKYRCNEVANPGSTCAWNTDMCGVNPDHPGAFDWYRAWFAQLAAWGVDFVKVDDIASPIYHAKEVAMIRRAIDATGRPMVLSLSPGPSYLEQSAHLQAHANQWRVCNDFWDTWPQLRDNLVNLVKWAPHARPGAWPDADMLPVGKIGLRNYDGEPAQRGERDTRFTRDEQLLMMTAWTCARSPLILGNDLRRLDDWTLRLITNPEVLALLRVPGAREWHSVAQGHRFVCNGPQGTWAAWLNTGDEPWQVPLPAWLPDARRDCWVRADLPAGTRRLTIPPHGARLVRCGVAAADTTKKAR</sequence>
<dbReference type="InterPro" id="IPR006311">
    <property type="entry name" value="TAT_signal"/>
</dbReference>
<keyword evidence="4" id="KW-1015">Disulfide bond</keyword>
<keyword evidence="6" id="KW-1185">Reference proteome</keyword>
<dbReference type="CDD" id="cd14792">
    <property type="entry name" value="GH27"/>
    <property type="match status" value="1"/>
</dbReference>
<dbReference type="InterPro" id="IPR002241">
    <property type="entry name" value="Glyco_hydro_27"/>
</dbReference>
<evidence type="ECO:0000256" key="2">
    <source>
        <dbReference type="ARBA" id="ARBA00022801"/>
    </source>
</evidence>
<dbReference type="EMBL" id="JBIGHV010000010">
    <property type="protein sequence ID" value="MFG6432890.1"/>
    <property type="molecule type" value="Genomic_DNA"/>
</dbReference>
<comment type="caution">
    <text evidence="5">The sequence shown here is derived from an EMBL/GenBank/DDBJ whole genome shotgun (WGS) entry which is preliminary data.</text>
</comment>
<name>A0ABW7F8S6_9BURK</name>
<dbReference type="Proteomes" id="UP001606210">
    <property type="component" value="Unassembled WGS sequence"/>
</dbReference>
<protein>
    <recommendedName>
        <fullName evidence="4">Alpha-galactosidase</fullName>
        <ecNumber evidence="4">3.2.1.22</ecNumber>
    </recommendedName>
    <alternativeName>
        <fullName evidence="4">Melibiase</fullName>
    </alternativeName>
</protein>
<dbReference type="PRINTS" id="PR00740">
    <property type="entry name" value="GLHYDRLASE27"/>
</dbReference>
<keyword evidence="2 4" id="KW-0378">Hydrolase</keyword>
<proteinExistence type="inferred from homology"/>
<dbReference type="InterPro" id="IPR017853">
    <property type="entry name" value="GH"/>
</dbReference>
<dbReference type="Gene3D" id="3.20.20.70">
    <property type="entry name" value="Aldolase class I"/>
    <property type="match status" value="1"/>
</dbReference>
<accession>A0ABW7F8S6</accession>
<dbReference type="RefSeq" id="WP_394483123.1">
    <property type="nucleotide sequence ID" value="NZ_JBIGHV010000010.1"/>
</dbReference>
<comment type="similarity">
    <text evidence="1 4">Belongs to the glycosyl hydrolase 27 family.</text>
</comment>
<evidence type="ECO:0000313" key="6">
    <source>
        <dbReference type="Proteomes" id="UP001606210"/>
    </source>
</evidence>
<reference evidence="5 6" key="1">
    <citation type="submission" date="2024-08" db="EMBL/GenBank/DDBJ databases">
        <authorList>
            <person name="Lu H."/>
        </authorList>
    </citation>
    <scope>NUCLEOTIDE SEQUENCE [LARGE SCALE GENOMIC DNA]</scope>
    <source>
        <strain evidence="5 6">LYH14W</strain>
    </source>
</reference>
<dbReference type="PANTHER" id="PTHR11452">
    <property type="entry name" value="ALPHA-GALACTOSIDASE/ALPHA-N-ACETYLGALACTOSAMINIDASE"/>
    <property type="match status" value="1"/>
</dbReference>
<dbReference type="Pfam" id="PF16499">
    <property type="entry name" value="Melibiase_2"/>
    <property type="match status" value="1"/>
</dbReference>
<dbReference type="EC" id="3.2.1.22" evidence="4"/>
<evidence type="ECO:0000256" key="4">
    <source>
        <dbReference type="RuleBase" id="RU361168"/>
    </source>
</evidence>
<comment type="catalytic activity">
    <reaction evidence="4">
        <text>Hydrolysis of terminal, non-reducing alpha-D-galactose residues in alpha-D-galactosides, including galactose oligosaccharides, galactomannans and galactolipids.</text>
        <dbReference type="EC" id="3.2.1.22"/>
    </reaction>
</comment>
<dbReference type="SUPFAM" id="SSF51445">
    <property type="entry name" value="(Trans)glycosidases"/>
    <property type="match status" value="1"/>
</dbReference>
<dbReference type="PANTHER" id="PTHR11452:SF42">
    <property type="entry name" value="ALPHA-GALACTOSIDASE"/>
    <property type="match status" value="1"/>
</dbReference>
<keyword evidence="3 4" id="KW-0326">Glycosidase</keyword>
<dbReference type="PROSITE" id="PS51318">
    <property type="entry name" value="TAT"/>
    <property type="match status" value="1"/>
</dbReference>
<evidence type="ECO:0000313" key="5">
    <source>
        <dbReference type="EMBL" id="MFG6432890.1"/>
    </source>
</evidence>
<gene>
    <name evidence="5" type="ORF">ACG00Y_23445</name>
</gene>
<organism evidence="5 6">
    <name type="scientific">Pelomonas parva</name>
    <dbReference type="NCBI Taxonomy" id="3299032"/>
    <lineage>
        <taxon>Bacteria</taxon>
        <taxon>Pseudomonadati</taxon>
        <taxon>Pseudomonadota</taxon>
        <taxon>Betaproteobacteria</taxon>
        <taxon>Burkholderiales</taxon>
        <taxon>Sphaerotilaceae</taxon>
        <taxon>Roseateles</taxon>
    </lineage>
</organism>
<evidence type="ECO:0000256" key="3">
    <source>
        <dbReference type="ARBA" id="ARBA00023295"/>
    </source>
</evidence>
<evidence type="ECO:0000256" key="1">
    <source>
        <dbReference type="ARBA" id="ARBA00009743"/>
    </source>
</evidence>
<dbReference type="InterPro" id="IPR013785">
    <property type="entry name" value="Aldolase_TIM"/>
</dbReference>
<dbReference type="GO" id="GO:0016787">
    <property type="term" value="F:hydrolase activity"/>
    <property type="evidence" value="ECO:0007669"/>
    <property type="project" value="UniProtKB-KW"/>
</dbReference>